<keyword evidence="5" id="KW-0968">Cytoplasmic vesicle</keyword>
<dbReference type="InterPro" id="IPR050186">
    <property type="entry name" value="TPT_transporter"/>
</dbReference>
<keyword evidence="3 5" id="KW-1133">Transmembrane helix</keyword>
<evidence type="ECO:0000256" key="3">
    <source>
        <dbReference type="ARBA" id="ARBA00022989"/>
    </source>
</evidence>
<evidence type="ECO:0000313" key="7">
    <source>
        <dbReference type="Proteomes" id="UP000243876"/>
    </source>
</evidence>
<comment type="subcellular location">
    <subcellularLocation>
        <location evidence="5">Golgi apparatus membrane</location>
        <topology evidence="5">Multi-pass membrane protein</topology>
    </subcellularLocation>
    <subcellularLocation>
        <location evidence="5">Cytoplasmic vesicle membrane</location>
        <topology evidence="5">Multi-pass membrane protein</topology>
    </subcellularLocation>
    <subcellularLocation>
        <location evidence="5">Endoplasmic reticulum membrane</location>
        <topology evidence="5">Multi-pass membrane protein</topology>
    </subcellularLocation>
    <subcellularLocation>
        <location evidence="1">Membrane</location>
        <topology evidence="1">Multi-pass membrane protein</topology>
    </subcellularLocation>
</comment>
<comment type="subunit">
    <text evidence="5">Homooligomer.</text>
</comment>
<evidence type="ECO:0000256" key="5">
    <source>
        <dbReference type="RuleBase" id="RU367097"/>
    </source>
</evidence>
<organism evidence="6 7">
    <name type="scientific">Sporidiobolus salmonicolor</name>
    <name type="common">Yeast-like fungus</name>
    <name type="synonym">Sporobolomyces salmonicolor</name>
    <dbReference type="NCBI Taxonomy" id="5005"/>
    <lineage>
        <taxon>Eukaryota</taxon>
        <taxon>Fungi</taxon>
        <taxon>Dikarya</taxon>
        <taxon>Basidiomycota</taxon>
        <taxon>Pucciniomycotina</taxon>
        <taxon>Microbotryomycetes</taxon>
        <taxon>Sporidiobolales</taxon>
        <taxon>Sporidiobolaceae</taxon>
        <taxon>Sporobolomyces</taxon>
    </lineage>
</organism>
<comment type="function">
    <text evidence="5">Involved in the import of GDP-mannose from the cytoplasm into the Golgi lumen.</text>
</comment>
<dbReference type="OrthoDB" id="417037at2759"/>
<dbReference type="AlphaFoldDB" id="A0A0D6EF76"/>
<keyword evidence="5" id="KW-0333">Golgi apparatus</keyword>
<feature type="transmembrane region" description="Helical" evidence="5">
    <location>
        <begin position="78"/>
        <end position="97"/>
    </location>
</feature>
<keyword evidence="2 5" id="KW-0812">Transmembrane</keyword>
<keyword evidence="5" id="KW-0762">Sugar transport</keyword>
<evidence type="ECO:0000256" key="2">
    <source>
        <dbReference type="ARBA" id="ARBA00022692"/>
    </source>
</evidence>
<keyword evidence="4 5" id="KW-0472">Membrane</keyword>
<keyword evidence="7" id="KW-1185">Reference proteome</keyword>
<sequence length="402" mass="43710">MASPSDGKGDYKVVIDQDADPALAPIRNSSFTAQGGRPLVPSTKDMLLNHPAFPIVCYCASSILMTVQFVVSGSHFNMNFLLLTIQSVVCVTCVITAKRLGWITFRDWDYNDARKWFPISFMLVSVIYTGSKSLQYLSVPVYTIFKNLTIILIAYGEVLWFGGAVTPLTFVSFALMVLSSLMAASPDLLNWLNGVESTTKGPGQSNVGYAWMMCEGQINCLVSAGYVLAMRKRIKVTNFKDWDSMFYNNLLSIPVLIIFSVLLEDWSMASLRLNFPEETRTTLLSLMAFSGAAAVFISCTSLSFFSSHAHLSYLHAPHPDTTAWCIRTNSSTTFSMVGALNKLPVAASGLIFFGDPATFANVSSIFVGFIAGLVYSAAKSAQSAQAKPPCPVSLDSGVYACA</sequence>
<gene>
    <name evidence="6" type="primary">SPOSA6832_00082</name>
</gene>
<keyword evidence="5" id="KW-0256">Endoplasmic reticulum</keyword>
<dbReference type="GO" id="GO:0030659">
    <property type="term" value="C:cytoplasmic vesicle membrane"/>
    <property type="evidence" value="ECO:0007669"/>
    <property type="project" value="UniProtKB-SubCell"/>
</dbReference>
<feature type="transmembrane region" description="Helical" evidence="5">
    <location>
        <begin position="334"/>
        <end position="353"/>
    </location>
</feature>
<dbReference type="Proteomes" id="UP000243876">
    <property type="component" value="Unassembled WGS sequence"/>
</dbReference>
<feature type="transmembrane region" description="Helical" evidence="5">
    <location>
        <begin position="209"/>
        <end position="229"/>
    </location>
</feature>
<feature type="transmembrane region" description="Helical" evidence="5">
    <location>
        <begin position="52"/>
        <end position="71"/>
    </location>
</feature>
<dbReference type="PANTHER" id="PTHR11132">
    <property type="entry name" value="SOLUTE CARRIER FAMILY 35"/>
    <property type="match status" value="1"/>
</dbReference>
<name>A0A0D6EF76_SPOSA</name>
<feature type="transmembrane region" description="Helical" evidence="5">
    <location>
        <begin position="117"/>
        <end position="137"/>
    </location>
</feature>
<comment type="similarity">
    <text evidence="5">Belongs to the TPT transporter family. SLC35D subfamily.</text>
</comment>
<feature type="transmembrane region" description="Helical" evidence="5">
    <location>
        <begin position="283"/>
        <end position="305"/>
    </location>
</feature>
<dbReference type="NCBIfam" id="TIGR00803">
    <property type="entry name" value="nst"/>
    <property type="match status" value="1"/>
</dbReference>
<evidence type="ECO:0000256" key="1">
    <source>
        <dbReference type="ARBA" id="ARBA00004141"/>
    </source>
</evidence>
<feature type="non-terminal residue" evidence="6">
    <location>
        <position position="1"/>
    </location>
</feature>
<keyword evidence="5" id="KW-0813">Transport</keyword>
<evidence type="ECO:0000313" key="6">
    <source>
        <dbReference type="EMBL" id="CEQ38634.1"/>
    </source>
</evidence>
<feature type="transmembrane region" description="Helical" evidence="5">
    <location>
        <begin position="158"/>
        <end position="183"/>
    </location>
</feature>
<dbReference type="GO" id="GO:0000139">
    <property type="term" value="C:Golgi membrane"/>
    <property type="evidence" value="ECO:0007669"/>
    <property type="project" value="UniProtKB-SubCell"/>
</dbReference>
<dbReference type="GO" id="GO:0005789">
    <property type="term" value="C:endoplasmic reticulum membrane"/>
    <property type="evidence" value="ECO:0007669"/>
    <property type="project" value="UniProtKB-SubCell"/>
</dbReference>
<reference evidence="7" key="1">
    <citation type="submission" date="2015-02" db="EMBL/GenBank/DDBJ databases">
        <authorList>
            <person name="Gon?alves P."/>
        </authorList>
    </citation>
    <scope>NUCLEOTIDE SEQUENCE [LARGE SCALE GENOMIC DNA]</scope>
</reference>
<protein>
    <recommendedName>
        <fullName evidence="5">GDP-mannose transporter</fullName>
        <shortName evidence="5">GMT</shortName>
    </recommendedName>
</protein>
<dbReference type="EMBL" id="CENE01000001">
    <property type="protein sequence ID" value="CEQ38634.1"/>
    <property type="molecule type" value="Genomic_DNA"/>
</dbReference>
<accession>A0A0D6EF76</accession>
<proteinExistence type="inferred from homology"/>
<evidence type="ECO:0000256" key="4">
    <source>
        <dbReference type="ARBA" id="ARBA00023136"/>
    </source>
</evidence>
<feature type="transmembrane region" description="Helical" evidence="5">
    <location>
        <begin position="245"/>
        <end position="263"/>
    </location>
</feature>
<feature type="transmembrane region" description="Helical" evidence="5">
    <location>
        <begin position="359"/>
        <end position="378"/>
    </location>
</feature>